<dbReference type="EMBL" id="CP006842">
    <property type="protein sequence ID" value="AHW63964.1"/>
    <property type="molecule type" value="Genomic_DNA"/>
</dbReference>
<dbReference type="KEGG" id="cgy:CGLY_07595"/>
<dbReference type="HOGENOM" id="CLU_037628_6_1_11"/>
<reference evidence="5 6" key="1">
    <citation type="journal article" date="2015" name="Int. J. Syst. Evol. Microbiol.">
        <title>Revisiting Corynebacterium glyciniphilum (ex Kubota et al., 1972) sp. nov., nom. rev., isolated from putrefied banana.</title>
        <authorList>
            <person name="Al-Dilaimi A."/>
            <person name="Bednarz H."/>
            <person name="Lomker A."/>
            <person name="Niehaus K."/>
            <person name="Kalinowski J."/>
            <person name="Ruckert C."/>
        </authorList>
    </citation>
    <scope>NUCLEOTIDE SEQUENCE [LARGE SCALE GENOMIC DNA]</scope>
    <source>
        <strain evidence="5">AJ 3170</strain>
    </source>
</reference>
<evidence type="ECO:0000259" key="4">
    <source>
        <dbReference type="PROSITE" id="PS50932"/>
    </source>
</evidence>
<dbReference type="CDD" id="cd06267">
    <property type="entry name" value="PBP1_LacI_sugar_binding-like"/>
    <property type="match status" value="1"/>
</dbReference>
<dbReference type="Gene3D" id="3.40.50.2300">
    <property type="match status" value="2"/>
</dbReference>
<dbReference type="OrthoDB" id="59108at2"/>
<dbReference type="InterPro" id="IPR028082">
    <property type="entry name" value="Peripla_BP_I"/>
</dbReference>
<dbReference type="GO" id="GO:0000976">
    <property type="term" value="F:transcription cis-regulatory region binding"/>
    <property type="evidence" value="ECO:0007669"/>
    <property type="project" value="TreeGrafter"/>
</dbReference>
<evidence type="ECO:0000256" key="3">
    <source>
        <dbReference type="ARBA" id="ARBA00023163"/>
    </source>
</evidence>
<dbReference type="InterPro" id="IPR025997">
    <property type="entry name" value="SBP_2_dom"/>
</dbReference>
<keyword evidence="6" id="KW-1185">Reference proteome</keyword>
<dbReference type="GO" id="GO:0003700">
    <property type="term" value="F:DNA-binding transcription factor activity"/>
    <property type="evidence" value="ECO:0007669"/>
    <property type="project" value="TreeGrafter"/>
</dbReference>
<dbReference type="Proteomes" id="UP000023703">
    <property type="component" value="Chromosome"/>
</dbReference>
<protein>
    <submittedName>
        <fullName evidence="5">Transcriptional regulator, LacI-family</fullName>
    </submittedName>
</protein>
<dbReference type="Gene3D" id="1.10.260.40">
    <property type="entry name" value="lambda repressor-like DNA-binding domains"/>
    <property type="match status" value="1"/>
</dbReference>
<evidence type="ECO:0000256" key="1">
    <source>
        <dbReference type="ARBA" id="ARBA00023015"/>
    </source>
</evidence>
<dbReference type="SUPFAM" id="SSF53822">
    <property type="entry name" value="Periplasmic binding protein-like I"/>
    <property type="match status" value="1"/>
</dbReference>
<dbReference type="Pfam" id="PF13407">
    <property type="entry name" value="Peripla_BP_4"/>
    <property type="match status" value="1"/>
</dbReference>
<dbReference type="CDD" id="cd01392">
    <property type="entry name" value="HTH_LacI"/>
    <property type="match status" value="1"/>
</dbReference>
<name>X5DRP3_9CORY</name>
<dbReference type="PROSITE" id="PS50932">
    <property type="entry name" value="HTH_LACI_2"/>
    <property type="match status" value="1"/>
</dbReference>
<dbReference type="eggNOG" id="COG1609">
    <property type="taxonomic scope" value="Bacteria"/>
</dbReference>
<dbReference type="STRING" id="1404245.CGLY_07595"/>
<gene>
    <name evidence="5" type="ORF">CGLY_07595</name>
</gene>
<dbReference type="InterPro" id="IPR000843">
    <property type="entry name" value="HTH_LacI"/>
</dbReference>
<dbReference type="InterPro" id="IPR010982">
    <property type="entry name" value="Lambda_DNA-bd_dom_sf"/>
</dbReference>
<feature type="domain" description="HTH lacI-type" evidence="4">
    <location>
        <begin position="17"/>
        <end position="72"/>
    </location>
</feature>
<proteinExistence type="predicted"/>
<dbReference type="RefSeq" id="WP_052539872.1">
    <property type="nucleotide sequence ID" value="NZ_CP006842.1"/>
</dbReference>
<sequence>MPTVPTEPTPASGARRVTLADVAARAGASTTAVSYVVSGSHRPVSDALRARIEAALVELDYRPDLAARALRTGASTPMVGLLVPHVTMPFFSQVADAVEREAGRHNHLVLFANTDFDPDKEAEAAARLIAAGVSGLIVLGEGDADATAAVCDRARVPVVWVHNDRGLTGLGTAERPSHGHVGADHVHAGAVATEHVLRGGARHPVFVGGFTVEETGLVRRDTVRQRFEGFLAAQEAGDPTARIVTDLSAGDAYRAVSRYLVDHTPDAFVVGTFGQAEAVVKAVVDAGHSVPDDIDVVTFDGGPVTGHELFPLTTVRQDLDAVAVNAFASITGTPGSSRTPVGFTLVQGASTTAPARSSGGAE</sequence>
<keyword evidence="1" id="KW-0805">Transcription regulation</keyword>
<dbReference type="SMART" id="SM00354">
    <property type="entry name" value="HTH_LACI"/>
    <property type="match status" value="1"/>
</dbReference>
<accession>X5DRP3</accession>
<dbReference type="Pfam" id="PF00356">
    <property type="entry name" value="LacI"/>
    <property type="match status" value="1"/>
</dbReference>
<evidence type="ECO:0000313" key="6">
    <source>
        <dbReference type="Proteomes" id="UP000023703"/>
    </source>
</evidence>
<keyword evidence="2" id="KW-0238">DNA-binding</keyword>
<keyword evidence="3" id="KW-0804">Transcription</keyword>
<dbReference type="PANTHER" id="PTHR30146">
    <property type="entry name" value="LACI-RELATED TRANSCRIPTIONAL REPRESSOR"/>
    <property type="match status" value="1"/>
</dbReference>
<dbReference type="SUPFAM" id="SSF47413">
    <property type="entry name" value="lambda repressor-like DNA-binding domains"/>
    <property type="match status" value="1"/>
</dbReference>
<dbReference type="AlphaFoldDB" id="X5DRP3"/>
<evidence type="ECO:0000313" key="5">
    <source>
        <dbReference type="EMBL" id="AHW63964.1"/>
    </source>
</evidence>
<organism evidence="5 6">
    <name type="scientific">Corynebacterium glyciniphilum AJ 3170</name>
    <dbReference type="NCBI Taxonomy" id="1404245"/>
    <lineage>
        <taxon>Bacteria</taxon>
        <taxon>Bacillati</taxon>
        <taxon>Actinomycetota</taxon>
        <taxon>Actinomycetes</taxon>
        <taxon>Mycobacteriales</taxon>
        <taxon>Corynebacteriaceae</taxon>
        <taxon>Corynebacterium</taxon>
    </lineage>
</organism>
<evidence type="ECO:0000256" key="2">
    <source>
        <dbReference type="ARBA" id="ARBA00023125"/>
    </source>
</evidence>
<dbReference type="PANTHER" id="PTHR30146:SF109">
    <property type="entry name" value="HTH-TYPE TRANSCRIPTIONAL REGULATOR GALS"/>
    <property type="match status" value="1"/>
</dbReference>